<gene>
    <name evidence="2" type="ORF">AML91_24370</name>
    <name evidence="3" type="ORF">SAMN05216191_101242</name>
</gene>
<feature type="domain" description="Methyltransferase type 11" evidence="1">
    <location>
        <begin position="42"/>
        <end position="131"/>
    </location>
</feature>
<dbReference type="GO" id="GO:0008757">
    <property type="term" value="F:S-adenosylmethionine-dependent methyltransferase activity"/>
    <property type="evidence" value="ECO:0007669"/>
    <property type="project" value="InterPro"/>
</dbReference>
<dbReference type="Pfam" id="PF08241">
    <property type="entry name" value="Methyltransf_11"/>
    <property type="match status" value="1"/>
</dbReference>
<reference evidence="2 4" key="1">
    <citation type="submission" date="2015-08" db="EMBL/GenBank/DDBJ databases">
        <title>Genome of Paenibacillus jilunlii.</title>
        <authorList>
            <person name="Sant'Anna F.H."/>
            <person name="Ambrosini A."/>
            <person name="Souza R."/>
            <person name="Bach E."/>
            <person name="Fernandes G."/>
            <person name="Balsanelli E."/>
            <person name="Baura V.A."/>
            <person name="Pedrosa F.O."/>
            <person name="Souza E.M."/>
            <person name="Passaglia L."/>
        </authorList>
    </citation>
    <scope>NUCLEOTIDE SEQUENCE [LARGE SCALE GENOMIC DNA]</scope>
    <source>
        <strain evidence="2 4">DSM 23019</strain>
    </source>
</reference>
<protein>
    <submittedName>
        <fullName evidence="3">Methyltransferase domain-containing protein</fullName>
    </submittedName>
    <submittedName>
        <fullName evidence="2">Methyltransferase type 11</fullName>
    </submittedName>
</protein>
<dbReference type="CDD" id="cd02440">
    <property type="entry name" value="AdoMet_MTases"/>
    <property type="match status" value="1"/>
</dbReference>
<evidence type="ECO:0000313" key="5">
    <source>
        <dbReference type="Proteomes" id="UP000182783"/>
    </source>
</evidence>
<dbReference type="SUPFAM" id="SSF53335">
    <property type="entry name" value="S-adenosyl-L-methionine-dependent methyltransferases"/>
    <property type="match status" value="1"/>
</dbReference>
<dbReference type="EMBL" id="FNGM01000001">
    <property type="protein sequence ID" value="SDK96210.1"/>
    <property type="molecule type" value="Genomic_DNA"/>
</dbReference>
<evidence type="ECO:0000259" key="1">
    <source>
        <dbReference type="Pfam" id="PF08241"/>
    </source>
</evidence>
<keyword evidence="3" id="KW-0808">Transferase</keyword>
<dbReference type="OrthoDB" id="703529at2"/>
<dbReference type="AlphaFoldDB" id="A0A1G9G681"/>
<proteinExistence type="predicted"/>
<dbReference type="Gene3D" id="3.40.50.150">
    <property type="entry name" value="Vaccinia Virus protein VP39"/>
    <property type="match status" value="1"/>
</dbReference>
<sequence length="215" mass="24310">MSQYWSTRFAREGMIWGDQPSPSALRAKAWFLEQGVQSVLVPGAGYGRNTKVFSSDLDTYGVELSRAALELAADWDSQTRFIEGSALEPQLDIRVDAVYCYDVLHLFLAGERRQLIDASLAQLRPGGLLYFTSFSDEDSNNGHGRMLEPGTYEYKEGKYAHFFSDADLREHFSAAEVVETGTFQELLQSPGGGTHEYLLREIFARKRKEVYINRT</sequence>
<dbReference type="GO" id="GO:0032259">
    <property type="term" value="P:methylation"/>
    <property type="evidence" value="ECO:0007669"/>
    <property type="project" value="UniProtKB-KW"/>
</dbReference>
<name>A0A1G9G681_9BACL</name>
<evidence type="ECO:0000313" key="4">
    <source>
        <dbReference type="Proteomes" id="UP000070252"/>
    </source>
</evidence>
<keyword evidence="4" id="KW-1185">Reference proteome</keyword>
<dbReference type="InterPro" id="IPR029063">
    <property type="entry name" value="SAM-dependent_MTases_sf"/>
</dbReference>
<dbReference type="InterPro" id="IPR013216">
    <property type="entry name" value="Methyltransf_11"/>
</dbReference>
<evidence type="ECO:0000313" key="3">
    <source>
        <dbReference type="EMBL" id="SDK96210.1"/>
    </source>
</evidence>
<accession>A0A1G9G681</accession>
<reference evidence="3 5" key="2">
    <citation type="submission" date="2016-10" db="EMBL/GenBank/DDBJ databases">
        <authorList>
            <person name="de Groot N.N."/>
        </authorList>
    </citation>
    <scope>NUCLEOTIDE SEQUENCE [LARGE SCALE GENOMIC DNA]</scope>
    <source>
        <strain evidence="3 5">CGMCC 1.10239</strain>
    </source>
</reference>
<dbReference type="RefSeq" id="WP_062526615.1">
    <property type="nucleotide sequence ID" value="NZ_CP048429.1"/>
</dbReference>
<evidence type="ECO:0000313" key="2">
    <source>
        <dbReference type="EMBL" id="KWX71358.1"/>
    </source>
</evidence>
<organism evidence="3 5">
    <name type="scientific">Paenibacillus jilunlii</name>
    <dbReference type="NCBI Taxonomy" id="682956"/>
    <lineage>
        <taxon>Bacteria</taxon>
        <taxon>Bacillati</taxon>
        <taxon>Bacillota</taxon>
        <taxon>Bacilli</taxon>
        <taxon>Bacillales</taxon>
        <taxon>Paenibacillaceae</taxon>
        <taxon>Paenibacillus</taxon>
    </lineage>
</organism>
<dbReference type="EMBL" id="LIPY01000122">
    <property type="protein sequence ID" value="KWX71358.1"/>
    <property type="molecule type" value="Genomic_DNA"/>
</dbReference>
<dbReference type="Proteomes" id="UP000070252">
    <property type="component" value="Unassembled WGS sequence"/>
</dbReference>
<dbReference type="Proteomes" id="UP000182783">
    <property type="component" value="Unassembled WGS sequence"/>
</dbReference>
<keyword evidence="3" id="KW-0489">Methyltransferase</keyword>